<protein>
    <recommendedName>
        <fullName evidence="5">DUF11 domain-containing protein</fullName>
    </recommendedName>
</protein>
<feature type="compositionally biased region" description="Basic and acidic residues" evidence="1">
    <location>
        <begin position="142"/>
        <end position="154"/>
    </location>
</feature>
<evidence type="ECO:0000313" key="3">
    <source>
        <dbReference type="EMBL" id="GAA2438890.1"/>
    </source>
</evidence>
<proteinExistence type="predicted"/>
<evidence type="ECO:0000256" key="1">
    <source>
        <dbReference type="SAM" id="MobiDB-lite"/>
    </source>
</evidence>
<accession>A0ABN3JSC5</accession>
<dbReference type="RefSeq" id="WP_344593817.1">
    <property type="nucleotide sequence ID" value="NZ_BAAARW010000023.1"/>
</dbReference>
<dbReference type="Proteomes" id="UP001501231">
    <property type="component" value="Unassembled WGS sequence"/>
</dbReference>
<keyword evidence="2" id="KW-0732">Signal</keyword>
<feature type="region of interest" description="Disordered" evidence="1">
    <location>
        <begin position="129"/>
        <end position="173"/>
    </location>
</feature>
<name>A0ABN3JSC5_9ACTN</name>
<organism evidence="3 4">
    <name type="scientific">Actinomadura vinacea</name>
    <dbReference type="NCBI Taxonomy" id="115336"/>
    <lineage>
        <taxon>Bacteria</taxon>
        <taxon>Bacillati</taxon>
        <taxon>Actinomycetota</taxon>
        <taxon>Actinomycetes</taxon>
        <taxon>Streptosporangiales</taxon>
        <taxon>Thermomonosporaceae</taxon>
        <taxon>Actinomadura</taxon>
    </lineage>
</organism>
<dbReference type="EMBL" id="BAAARW010000023">
    <property type="protein sequence ID" value="GAA2438890.1"/>
    <property type="molecule type" value="Genomic_DNA"/>
</dbReference>
<comment type="caution">
    <text evidence="3">The sequence shown here is derived from an EMBL/GenBank/DDBJ whole genome shotgun (WGS) entry which is preliminary data.</text>
</comment>
<gene>
    <name evidence="3" type="ORF">GCM10010191_62680</name>
</gene>
<keyword evidence="4" id="KW-1185">Reference proteome</keyword>
<reference evidence="3 4" key="1">
    <citation type="journal article" date="2019" name="Int. J. Syst. Evol. Microbiol.">
        <title>The Global Catalogue of Microorganisms (GCM) 10K type strain sequencing project: providing services to taxonomists for standard genome sequencing and annotation.</title>
        <authorList>
            <consortium name="The Broad Institute Genomics Platform"/>
            <consortium name="The Broad Institute Genome Sequencing Center for Infectious Disease"/>
            <person name="Wu L."/>
            <person name="Ma J."/>
        </authorList>
    </citation>
    <scope>NUCLEOTIDE SEQUENCE [LARGE SCALE GENOMIC DNA]</scope>
    <source>
        <strain evidence="3 4">JCM 3325</strain>
    </source>
</reference>
<feature type="chain" id="PRO_5047008132" description="DUF11 domain-containing protein" evidence="2">
    <location>
        <begin position="28"/>
        <end position="173"/>
    </location>
</feature>
<sequence length="173" mass="18018">MKSSVRIAVLAATAAAGTAATAPPSLAQAEGRVVFAYSAPVLSPSGDRVVWRWTIRNTGDLPVEGVTLVHRLKPKLKVTSISAPCKAPATGIRCAYERLGPGQRKQGMLTADLPSNVSGLVEIEGRVTWRPAAAPAPGSATPEREEGPEPRPKVIETGTAPEPRPKTSAAITP</sequence>
<feature type="signal peptide" evidence="2">
    <location>
        <begin position="1"/>
        <end position="27"/>
    </location>
</feature>
<evidence type="ECO:0008006" key="5">
    <source>
        <dbReference type="Google" id="ProtNLM"/>
    </source>
</evidence>
<evidence type="ECO:0000256" key="2">
    <source>
        <dbReference type="SAM" id="SignalP"/>
    </source>
</evidence>
<evidence type="ECO:0000313" key="4">
    <source>
        <dbReference type="Proteomes" id="UP001501231"/>
    </source>
</evidence>